<dbReference type="EMBL" id="JMSN01000016">
    <property type="protein sequence ID" value="KDN51451.1"/>
    <property type="molecule type" value="Genomic_DNA"/>
</dbReference>
<dbReference type="InParanoid" id="A0A066WCI1"/>
<dbReference type="HOGENOM" id="CLU_1349732_0_0_1"/>
<reference evidence="1 2" key="1">
    <citation type="submission" date="2014-05" db="EMBL/GenBank/DDBJ databases">
        <title>Draft genome sequence of a rare smut relative, Tilletiaria anomala UBC 951.</title>
        <authorList>
            <consortium name="DOE Joint Genome Institute"/>
            <person name="Toome M."/>
            <person name="Kuo A."/>
            <person name="Henrissat B."/>
            <person name="Lipzen A."/>
            <person name="Tritt A."/>
            <person name="Yoshinaga Y."/>
            <person name="Zane M."/>
            <person name="Barry K."/>
            <person name="Grigoriev I.V."/>
            <person name="Spatafora J.W."/>
            <person name="Aimea M.C."/>
        </authorList>
    </citation>
    <scope>NUCLEOTIDE SEQUENCE [LARGE SCALE GENOMIC DNA]</scope>
    <source>
        <strain evidence="1 2">UBC 951</strain>
    </source>
</reference>
<dbReference type="Proteomes" id="UP000027361">
    <property type="component" value="Unassembled WGS sequence"/>
</dbReference>
<organism evidence="1 2">
    <name type="scientific">Tilletiaria anomala (strain ATCC 24038 / CBS 436.72 / UBC 951)</name>
    <dbReference type="NCBI Taxonomy" id="1037660"/>
    <lineage>
        <taxon>Eukaryota</taxon>
        <taxon>Fungi</taxon>
        <taxon>Dikarya</taxon>
        <taxon>Basidiomycota</taxon>
        <taxon>Ustilaginomycotina</taxon>
        <taxon>Exobasidiomycetes</taxon>
        <taxon>Georgefischeriales</taxon>
        <taxon>Tilletiariaceae</taxon>
        <taxon>Tilletiaria</taxon>
    </lineage>
</organism>
<evidence type="ECO:0000313" key="1">
    <source>
        <dbReference type="EMBL" id="KDN51451.1"/>
    </source>
</evidence>
<evidence type="ECO:0000313" key="2">
    <source>
        <dbReference type="Proteomes" id="UP000027361"/>
    </source>
</evidence>
<accession>A0A066WCI1</accession>
<sequence>MVCSLPLPPHAERLSSARLPTHASHPLRWMHDVCRPVESQHVWACHQSQRDMGLSFVHRPIGSRPPLQFKLHTPHSMCPSCQATGGRASWLFGFQVSFWTGFCVNPASSCQLFLAHVLALRTSINHISLPFPIACGRDRASRSHDIWSPSARSSSLAHTFNASDGENMVFVERLRSCECLQKKWNGKPPLCICSRSQAVLRRS</sequence>
<dbReference type="RefSeq" id="XP_013244787.1">
    <property type="nucleotide sequence ID" value="XM_013389333.1"/>
</dbReference>
<keyword evidence="2" id="KW-1185">Reference proteome</keyword>
<name>A0A066WCI1_TILAU</name>
<proteinExistence type="predicted"/>
<protein>
    <submittedName>
        <fullName evidence="1">Uncharacterized protein</fullName>
    </submittedName>
</protein>
<dbReference type="AlphaFoldDB" id="A0A066WCI1"/>
<dbReference type="GeneID" id="25267567"/>
<gene>
    <name evidence="1" type="ORF">K437DRAFT_52109</name>
</gene>
<comment type="caution">
    <text evidence="1">The sequence shown here is derived from an EMBL/GenBank/DDBJ whole genome shotgun (WGS) entry which is preliminary data.</text>
</comment>